<dbReference type="Proteomes" id="UP000546252">
    <property type="component" value="Unassembled WGS sequence"/>
</dbReference>
<dbReference type="Gene3D" id="3.40.250.10">
    <property type="entry name" value="Rhodanese-like domain"/>
    <property type="match status" value="1"/>
</dbReference>
<evidence type="ECO:0000313" key="5">
    <source>
        <dbReference type="Proteomes" id="UP000546252"/>
    </source>
</evidence>
<dbReference type="GO" id="GO:0016740">
    <property type="term" value="F:transferase activity"/>
    <property type="evidence" value="ECO:0007669"/>
    <property type="project" value="UniProtKB-KW"/>
</dbReference>
<dbReference type="Proteomes" id="UP000054023">
    <property type="component" value="Unassembled WGS sequence"/>
</dbReference>
<dbReference type="STRING" id="317018.AVL63_11625"/>
<comment type="caution">
    <text evidence="2">The sequence shown here is derived from an EMBL/GenBank/DDBJ whole genome shotgun (WGS) entry which is preliminary data.</text>
</comment>
<gene>
    <name evidence="2" type="ORF">AVL63_11625</name>
    <name evidence="3" type="ORF">HNR24_001878</name>
</gene>
<dbReference type="PROSITE" id="PS50206">
    <property type="entry name" value="RHODANESE_3"/>
    <property type="match status" value="1"/>
</dbReference>
<dbReference type="RefSeq" id="WP_058887967.1">
    <property type="nucleotide sequence ID" value="NZ_BAAAKT010000004.1"/>
</dbReference>
<reference evidence="4" key="2">
    <citation type="submission" date="2015-12" db="EMBL/GenBank/DDBJ databases">
        <authorList>
            <person name="Nair G.R."/>
            <person name="Kaur G."/>
            <person name="Mayilraj S."/>
        </authorList>
    </citation>
    <scope>NUCLEOTIDE SEQUENCE [LARGE SCALE GENOMIC DNA]</scope>
    <source>
        <strain evidence="4">CD08_7</strain>
    </source>
</reference>
<evidence type="ECO:0000313" key="4">
    <source>
        <dbReference type="Proteomes" id="UP000054023"/>
    </source>
</evidence>
<dbReference type="Pfam" id="PF00581">
    <property type="entry name" value="Rhodanese"/>
    <property type="match status" value="1"/>
</dbReference>
<reference evidence="3 5" key="3">
    <citation type="submission" date="2020-08" db="EMBL/GenBank/DDBJ databases">
        <title>Sequencing the genomes of 1000 actinobacteria strains.</title>
        <authorList>
            <person name="Klenk H.-P."/>
        </authorList>
    </citation>
    <scope>NUCLEOTIDE SEQUENCE [LARGE SCALE GENOMIC DNA]</scope>
    <source>
        <strain evidence="3 5">DSM 19081</strain>
    </source>
</reference>
<dbReference type="SMART" id="SM00450">
    <property type="entry name" value="RHOD"/>
    <property type="match status" value="1"/>
</dbReference>
<evidence type="ECO:0000259" key="1">
    <source>
        <dbReference type="PROSITE" id="PS50206"/>
    </source>
</evidence>
<dbReference type="InterPro" id="IPR050229">
    <property type="entry name" value="GlpE_sulfurtransferase"/>
</dbReference>
<proteinExistence type="predicted"/>
<dbReference type="SUPFAM" id="SSF52821">
    <property type="entry name" value="Rhodanese/Cell cycle control phosphatase"/>
    <property type="match status" value="1"/>
</dbReference>
<name>A0A0W8IIF2_9MICC</name>
<dbReference type="AlphaFoldDB" id="A0A0W8IIF2"/>
<dbReference type="CDD" id="cd00158">
    <property type="entry name" value="RHOD"/>
    <property type="match status" value="1"/>
</dbReference>
<organism evidence="2 4">
    <name type="scientific">Nesterenkonia jeotgali</name>
    <dbReference type="NCBI Taxonomy" id="317018"/>
    <lineage>
        <taxon>Bacteria</taxon>
        <taxon>Bacillati</taxon>
        <taxon>Actinomycetota</taxon>
        <taxon>Actinomycetes</taxon>
        <taxon>Micrococcales</taxon>
        <taxon>Micrococcaceae</taxon>
        <taxon>Nesterenkonia</taxon>
    </lineage>
</organism>
<evidence type="ECO:0000313" key="2">
    <source>
        <dbReference type="EMBL" id="KUG59733.1"/>
    </source>
</evidence>
<feature type="domain" description="Rhodanese" evidence="1">
    <location>
        <begin position="12"/>
        <end position="100"/>
    </location>
</feature>
<dbReference type="InterPro" id="IPR036873">
    <property type="entry name" value="Rhodanese-like_dom_sf"/>
</dbReference>
<dbReference type="PANTHER" id="PTHR43031:SF17">
    <property type="entry name" value="SULFURTRANSFERASE YTWF-RELATED"/>
    <property type="match status" value="1"/>
</dbReference>
<reference evidence="2" key="1">
    <citation type="submission" date="2015-12" db="EMBL/GenBank/DDBJ databases">
        <authorList>
            <person name="Shamseldin A."/>
            <person name="Moawad H."/>
            <person name="Abd El-Rahim W.M."/>
            <person name="Sadowsky M.J."/>
        </authorList>
    </citation>
    <scope>NUCLEOTIDE SEQUENCE [LARGE SCALE GENOMIC DNA]</scope>
    <source>
        <strain evidence="2">CD08_7</strain>
    </source>
</reference>
<accession>A0A0W8IIF2</accession>
<keyword evidence="2" id="KW-0808">Transferase</keyword>
<evidence type="ECO:0000313" key="3">
    <source>
        <dbReference type="EMBL" id="MBA8921945.1"/>
    </source>
</evidence>
<sequence>MADFETVRAADVPAEASLLDVREGYEFAEGHAPGALHIPVDEIPARFEAELDPDEDYYVICRTGGRAVQITAWLTGQGYSAVFVGDGMGGWLEAGRPMESSTGEDPQVR</sequence>
<dbReference type="EMBL" id="LQBM01000002">
    <property type="protein sequence ID" value="KUG59733.1"/>
    <property type="molecule type" value="Genomic_DNA"/>
</dbReference>
<protein>
    <submittedName>
        <fullName evidence="2 3">Sulfurtransferase</fullName>
    </submittedName>
</protein>
<dbReference type="OrthoDB" id="9800872at2"/>
<dbReference type="InterPro" id="IPR001763">
    <property type="entry name" value="Rhodanese-like_dom"/>
</dbReference>
<keyword evidence="4" id="KW-1185">Reference proteome</keyword>
<dbReference type="EMBL" id="JACJIH010000001">
    <property type="protein sequence ID" value="MBA8921945.1"/>
    <property type="molecule type" value="Genomic_DNA"/>
</dbReference>
<dbReference type="PANTHER" id="PTHR43031">
    <property type="entry name" value="FAD-DEPENDENT OXIDOREDUCTASE"/>
    <property type="match status" value="1"/>
</dbReference>